<dbReference type="EMBL" id="HBUF01349848">
    <property type="protein sequence ID" value="CAG6712849.1"/>
    <property type="molecule type" value="Transcribed_RNA"/>
</dbReference>
<evidence type="ECO:0000256" key="9">
    <source>
        <dbReference type="ARBA" id="ARBA00047761"/>
    </source>
</evidence>
<dbReference type="GO" id="GO:0046872">
    <property type="term" value="F:metal ion binding"/>
    <property type="evidence" value="ECO:0007669"/>
    <property type="project" value="UniProtKB-UniRule"/>
</dbReference>
<evidence type="ECO:0000256" key="4">
    <source>
        <dbReference type="ARBA" id="ARBA00022723"/>
    </source>
</evidence>
<dbReference type="SMART" id="SM00331">
    <property type="entry name" value="PP2C_SIG"/>
    <property type="match status" value="1"/>
</dbReference>
<dbReference type="EMBL" id="HBUF01595104">
    <property type="protein sequence ID" value="CAG6774524.1"/>
    <property type="molecule type" value="Transcribed_RNA"/>
</dbReference>
<dbReference type="Gene3D" id="3.60.40.10">
    <property type="entry name" value="PPM-type phosphatase domain"/>
    <property type="match status" value="1"/>
</dbReference>
<keyword evidence="7 11" id="KW-0904">Protein phosphatase</keyword>
<dbReference type="SMART" id="SM00332">
    <property type="entry name" value="PP2Cc"/>
    <property type="match status" value="1"/>
</dbReference>
<dbReference type="EMBL" id="HBUF01218898">
    <property type="protein sequence ID" value="CAG6668472.1"/>
    <property type="molecule type" value="Transcribed_RNA"/>
</dbReference>
<name>A0A8D9F328_9HEMI</name>
<dbReference type="PANTHER" id="PTHR12320:SF1">
    <property type="entry name" value="PROTEIN PHOSPHATASE PTC7 HOMOLOG"/>
    <property type="match status" value="1"/>
</dbReference>
<comment type="cofactor">
    <cofactor evidence="1 11">
        <name>Mn(2+)</name>
        <dbReference type="ChEBI" id="CHEBI:29035"/>
    </cofactor>
</comment>
<dbReference type="EMBL" id="HBUF01218896">
    <property type="protein sequence ID" value="CAG6668470.1"/>
    <property type="molecule type" value="Transcribed_RNA"/>
</dbReference>
<comment type="catalytic activity">
    <reaction evidence="10 11">
        <text>O-phospho-L-threonyl-[protein] + H2O = L-threonyl-[protein] + phosphate</text>
        <dbReference type="Rhea" id="RHEA:47004"/>
        <dbReference type="Rhea" id="RHEA-COMP:11060"/>
        <dbReference type="Rhea" id="RHEA-COMP:11605"/>
        <dbReference type="ChEBI" id="CHEBI:15377"/>
        <dbReference type="ChEBI" id="CHEBI:30013"/>
        <dbReference type="ChEBI" id="CHEBI:43474"/>
        <dbReference type="ChEBI" id="CHEBI:61977"/>
        <dbReference type="EC" id="3.1.3.16"/>
    </reaction>
</comment>
<dbReference type="PROSITE" id="PS51746">
    <property type="entry name" value="PPM_2"/>
    <property type="match status" value="1"/>
</dbReference>
<dbReference type="InterPro" id="IPR001932">
    <property type="entry name" value="PPM-type_phosphatase-like_dom"/>
</dbReference>
<sequence>MQSLTWTGRLISRALWNSLTNNGKSNEPANSRINKKEAQLFSAASGIPKDFNSHKKFQLNKYGDDAYFTARYKTTDVLGVADGVGGWRNYGIDPGEFSSFLMKTCERLVTSGRFSCTEPTSLLARSYYELLENKQPILGSSTACIVILNKETSTLYTANIGDSGFVILRRGQVIHRSEEQQHYFNTPFQLSLPPLSHTTQVLGDRPECADTSQFQVEDGDVILLATDGVFDNVPDALLIPELVRAQGSRDPMQLQVVANTIALMARTLAFDEKHMSPFAIQAAANGINARGGKPDDITVLLAIVTL</sequence>
<dbReference type="Pfam" id="PF07228">
    <property type="entry name" value="SpoIIE"/>
    <property type="match status" value="1"/>
</dbReference>
<dbReference type="EMBL" id="HBUF01595105">
    <property type="protein sequence ID" value="CAG6774525.1"/>
    <property type="molecule type" value="Transcribed_RNA"/>
</dbReference>
<keyword evidence="5 11" id="KW-0378">Hydrolase</keyword>
<evidence type="ECO:0000256" key="3">
    <source>
        <dbReference type="ARBA" id="ARBA00006702"/>
    </source>
</evidence>
<comment type="similarity">
    <text evidence="3 11">Belongs to the PP2C family.</text>
</comment>
<dbReference type="EC" id="3.1.3.16" evidence="11"/>
<protein>
    <recommendedName>
        <fullName evidence="11">Protein phosphatase</fullName>
        <ecNumber evidence="11">3.1.3.16</ecNumber>
    </recommendedName>
</protein>
<dbReference type="EMBL" id="HBUF01349847">
    <property type="protein sequence ID" value="CAG6712848.1"/>
    <property type="molecule type" value="Transcribed_RNA"/>
</dbReference>
<dbReference type="AlphaFoldDB" id="A0A8D9F328"/>
<dbReference type="InterPro" id="IPR039123">
    <property type="entry name" value="PPTC7"/>
</dbReference>
<organism evidence="13">
    <name type="scientific">Cacopsylla melanoneura</name>
    <dbReference type="NCBI Taxonomy" id="428564"/>
    <lineage>
        <taxon>Eukaryota</taxon>
        <taxon>Metazoa</taxon>
        <taxon>Ecdysozoa</taxon>
        <taxon>Arthropoda</taxon>
        <taxon>Hexapoda</taxon>
        <taxon>Insecta</taxon>
        <taxon>Pterygota</taxon>
        <taxon>Neoptera</taxon>
        <taxon>Paraneoptera</taxon>
        <taxon>Hemiptera</taxon>
        <taxon>Sternorrhyncha</taxon>
        <taxon>Psylloidea</taxon>
        <taxon>Psyllidae</taxon>
        <taxon>Psyllinae</taxon>
        <taxon>Cacopsylla</taxon>
    </lineage>
</organism>
<keyword evidence="8 11" id="KW-0464">Manganese</keyword>
<dbReference type="GO" id="GO:0004722">
    <property type="term" value="F:protein serine/threonine phosphatase activity"/>
    <property type="evidence" value="ECO:0007669"/>
    <property type="project" value="UniProtKB-EC"/>
</dbReference>
<proteinExistence type="inferred from homology"/>
<dbReference type="GO" id="GO:0005739">
    <property type="term" value="C:mitochondrion"/>
    <property type="evidence" value="ECO:0007669"/>
    <property type="project" value="TreeGrafter"/>
</dbReference>
<feature type="domain" description="PPM-type phosphatase" evidence="12">
    <location>
        <begin position="44"/>
        <end position="304"/>
    </location>
</feature>
<evidence type="ECO:0000256" key="11">
    <source>
        <dbReference type="RuleBase" id="RU366020"/>
    </source>
</evidence>
<comment type="cofactor">
    <cofactor evidence="2 11">
        <name>Mg(2+)</name>
        <dbReference type="ChEBI" id="CHEBI:18420"/>
    </cofactor>
</comment>
<dbReference type="FunFam" id="3.60.40.10:FF:000009">
    <property type="entry name" value="Blast:Protein phosphatase PTC7 homolog"/>
    <property type="match status" value="1"/>
</dbReference>
<dbReference type="EMBL" id="HBUF01074181">
    <property type="protein sequence ID" value="CAG6630563.1"/>
    <property type="molecule type" value="Transcribed_RNA"/>
</dbReference>
<evidence type="ECO:0000256" key="2">
    <source>
        <dbReference type="ARBA" id="ARBA00001946"/>
    </source>
</evidence>
<dbReference type="InterPro" id="IPR036457">
    <property type="entry name" value="PPM-type-like_dom_sf"/>
</dbReference>
<dbReference type="EMBL" id="HBUF01074180">
    <property type="protein sequence ID" value="CAG6630561.1"/>
    <property type="molecule type" value="Transcribed_RNA"/>
</dbReference>
<dbReference type="PANTHER" id="PTHR12320">
    <property type="entry name" value="PROTEIN PHOSPHATASE 2C"/>
    <property type="match status" value="1"/>
</dbReference>
<evidence type="ECO:0000256" key="7">
    <source>
        <dbReference type="ARBA" id="ARBA00022912"/>
    </source>
</evidence>
<evidence type="ECO:0000256" key="8">
    <source>
        <dbReference type="ARBA" id="ARBA00023211"/>
    </source>
</evidence>
<evidence type="ECO:0000256" key="6">
    <source>
        <dbReference type="ARBA" id="ARBA00022842"/>
    </source>
</evidence>
<accession>A0A8D9F328</accession>
<keyword evidence="6 11" id="KW-0460">Magnesium</keyword>
<evidence type="ECO:0000256" key="5">
    <source>
        <dbReference type="ARBA" id="ARBA00022801"/>
    </source>
</evidence>
<reference evidence="13" key="1">
    <citation type="submission" date="2021-05" db="EMBL/GenBank/DDBJ databases">
        <authorList>
            <person name="Alioto T."/>
            <person name="Alioto T."/>
            <person name="Gomez Garrido J."/>
        </authorList>
    </citation>
    <scope>NUCLEOTIDE SEQUENCE</scope>
</reference>
<evidence type="ECO:0000256" key="10">
    <source>
        <dbReference type="ARBA" id="ARBA00048336"/>
    </source>
</evidence>
<keyword evidence="4 11" id="KW-0479">Metal-binding</keyword>
<dbReference type="EMBL" id="HBUF01218897">
    <property type="protein sequence ID" value="CAG6668471.1"/>
    <property type="molecule type" value="Transcribed_RNA"/>
</dbReference>
<dbReference type="EMBL" id="HBUF01595106">
    <property type="protein sequence ID" value="CAG6774526.1"/>
    <property type="molecule type" value="Transcribed_RNA"/>
</dbReference>
<evidence type="ECO:0000313" key="13">
    <source>
        <dbReference type="EMBL" id="CAG6774524.1"/>
    </source>
</evidence>
<comment type="catalytic activity">
    <reaction evidence="9 11">
        <text>O-phospho-L-seryl-[protein] + H2O = L-seryl-[protein] + phosphate</text>
        <dbReference type="Rhea" id="RHEA:20629"/>
        <dbReference type="Rhea" id="RHEA-COMP:9863"/>
        <dbReference type="Rhea" id="RHEA-COMP:11604"/>
        <dbReference type="ChEBI" id="CHEBI:15377"/>
        <dbReference type="ChEBI" id="CHEBI:29999"/>
        <dbReference type="ChEBI" id="CHEBI:43474"/>
        <dbReference type="ChEBI" id="CHEBI:83421"/>
        <dbReference type="EC" id="3.1.3.16"/>
    </reaction>
</comment>
<evidence type="ECO:0000256" key="1">
    <source>
        <dbReference type="ARBA" id="ARBA00001936"/>
    </source>
</evidence>
<dbReference type="SUPFAM" id="SSF81606">
    <property type="entry name" value="PP2C-like"/>
    <property type="match status" value="1"/>
</dbReference>
<evidence type="ECO:0000259" key="12">
    <source>
        <dbReference type="PROSITE" id="PS51746"/>
    </source>
</evidence>